<evidence type="ECO:0000313" key="13">
    <source>
        <dbReference type="EMBL" id="CAB4847800.1"/>
    </source>
</evidence>
<evidence type="ECO:0000256" key="3">
    <source>
        <dbReference type="ARBA" id="ARBA00023002"/>
    </source>
</evidence>
<evidence type="ECO:0000256" key="6">
    <source>
        <dbReference type="SAM" id="Phobius"/>
    </source>
</evidence>
<dbReference type="PANTHER" id="PTHR13887">
    <property type="entry name" value="GLUTATHIONE S-TRANSFERASE KAPPA"/>
    <property type="match status" value="1"/>
</dbReference>
<keyword evidence="6" id="KW-0472">Membrane</keyword>
<evidence type="ECO:0000313" key="15">
    <source>
        <dbReference type="EMBL" id="CAB4968035.1"/>
    </source>
</evidence>
<sequence>MSKKQGGDKVTRYIVIGMVIFIVAVGVIFSFVSSASKAAPYPSIVSKSDGYGVVFNGDLKGVPTVDLWEDFQCPICARFEETNGAYMQKLITEKKAKIVFHLLSFIGPESILAANAAACAADEGKFLQFHSYLYANQSPAENTGKWSTEGLVSAGSQVGLTSDNFKKCVTDGTYGQWVKNVADDGASKNINSTPTVFRDGKALNRDTEYFDPAAFAKAVEG</sequence>
<dbReference type="PANTHER" id="PTHR13887:SF14">
    <property type="entry name" value="DISULFIDE BOND FORMATION PROTEIN D"/>
    <property type="match status" value="1"/>
</dbReference>
<evidence type="ECO:0000313" key="12">
    <source>
        <dbReference type="EMBL" id="CAB4796165.1"/>
    </source>
</evidence>
<evidence type="ECO:0000313" key="8">
    <source>
        <dbReference type="EMBL" id="CAB4585801.1"/>
    </source>
</evidence>
<evidence type="ECO:0000313" key="9">
    <source>
        <dbReference type="EMBL" id="CAB4659449.1"/>
    </source>
</evidence>
<evidence type="ECO:0000256" key="2">
    <source>
        <dbReference type="ARBA" id="ARBA00022729"/>
    </source>
</evidence>
<keyword evidence="5" id="KW-0676">Redox-active center</keyword>
<dbReference type="InterPro" id="IPR012336">
    <property type="entry name" value="Thioredoxin-like_fold"/>
</dbReference>
<dbReference type="EMBL" id="CAFAAR010000008">
    <property type="protein sequence ID" value="CAB4796165.1"/>
    <property type="molecule type" value="Genomic_DNA"/>
</dbReference>
<evidence type="ECO:0000259" key="7">
    <source>
        <dbReference type="Pfam" id="PF13462"/>
    </source>
</evidence>
<dbReference type="EMBL" id="CAEZUA010000020">
    <property type="protein sequence ID" value="CAB4585801.1"/>
    <property type="molecule type" value="Genomic_DNA"/>
</dbReference>
<keyword evidence="3" id="KW-0560">Oxidoreductase</keyword>
<dbReference type="GO" id="GO:0016491">
    <property type="term" value="F:oxidoreductase activity"/>
    <property type="evidence" value="ECO:0007669"/>
    <property type="project" value="UniProtKB-KW"/>
</dbReference>
<evidence type="ECO:0000313" key="14">
    <source>
        <dbReference type="EMBL" id="CAB4894905.1"/>
    </source>
</evidence>
<reference evidence="11" key="1">
    <citation type="submission" date="2020-05" db="EMBL/GenBank/DDBJ databases">
        <authorList>
            <person name="Chiriac C."/>
            <person name="Salcher M."/>
            <person name="Ghai R."/>
            <person name="Kavagutti S V."/>
        </authorList>
    </citation>
    <scope>NUCLEOTIDE SEQUENCE</scope>
</reference>
<keyword evidence="6" id="KW-0812">Transmembrane</keyword>
<evidence type="ECO:0000256" key="4">
    <source>
        <dbReference type="ARBA" id="ARBA00023157"/>
    </source>
</evidence>
<comment type="similarity">
    <text evidence="1">Belongs to the thioredoxin family. DsbA subfamily.</text>
</comment>
<evidence type="ECO:0000313" key="16">
    <source>
        <dbReference type="EMBL" id="CAB5002940.1"/>
    </source>
</evidence>
<proteinExistence type="inferred from homology"/>
<dbReference type="EMBL" id="CAEZXT010000004">
    <property type="protein sequence ID" value="CAB4688968.1"/>
    <property type="molecule type" value="Genomic_DNA"/>
</dbReference>
<feature type="domain" description="Thioredoxin-like fold" evidence="7">
    <location>
        <begin position="56"/>
        <end position="207"/>
    </location>
</feature>
<accession>A0A6J6VW62</accession>
<dbReference type="EMBL" id="CAFBMI010000017">
    <property type="protein sequence ID" value="CAB4894905.1"/>
    <property type="molecule type" value="Genomic_DNA"/>
</dbReference>
<dbReference type="EMBL" id="CAFBOE010000001">
    <property type="protein sequence ID" value="CAB4968035.1"/>
    <property type="molecule type" value="Genomic_DNA"/>
</dbReference>
<dbReference type="EMBL" id="CAFBPG010000005">
    <property type="protein sequence ID" value="CAB5002940.1"/>
    <property type="molecule type" value="Genomic_DNA"/>
</dbReference>
<dbReference type="EMBL" id="CAEZWS010000010">
    <property type="protein sequence ID" value="CAB4659449.1"/>
    <property type="molecule type" value="Genomic_DNA"/>
</dbReference>
<evidence type="ECO:0000313" key="11">
    <source>
        <dbReference type="EMBL" id="CAB4775295.1"/>
    </source>
</evidence>
<dbReference type="AlphaFoldDB" id="A0A6J6VW62"/>
<dbReference type="Gene3D" id="3.40.30.10">
    <property type="entry name" value="Glutaredoxin"/>
    <property type="match status" value="1"/>
</dbReference>
<dbReference type="Pfam" id="PF13462">
    <property type="entry name" value="Thioredoxin_4"/>
    <property type="match status" value="1"/>
</dbReference>
<keyword evidence="4" id="KW-1015">Disulfide bond</keyword>
<keyword evidence="2" id="KW-0732">Signal</keyword>
<protein>
    <submittedName>
        <fullName evidence="11">Unannotated protein</fullName>
    </submittedName>
</protein>
<evidence type="ECO:0000256" key="1">
    <source>
        <dbReference type="ARBA" id="ARBA00005791"/>
    </source>
</evidence>
<keyword evidence="6" id="KW-1133">Transmembrane helix</keyword>
<feature type="transmembrane region" description="Helical" evidence="6">
    <location>
        <begin position="12"/>
        <end position="32"/>
    </location>
</feature>
<gene>
    <name evidence="8" type="ORF">UFOPK1773_00479</name>
    <name evidence="9" type="ORF">UFOPK2288_00338</name>
    <name evidence="10" type="ORF">UFOPK2589_00130</name>
    <name evidence="11" type="ORF">UFOPK2931_00394</name>
    <name evidence="12" type="ORF">UFOPK3056_00191</name>
    <name evidence="13" type="ORF">UFOPK3287_00185</name>
    <name evidence="14" type="ORF">UFOPK3558_00354</name>
    <name evidence="15" type="ORF">UFOPK3916_00042</name>
    <name evidence="16" type="ORF">UFOPK4074_00137</name>
</gene>
<name>A0A6J6VW62_9ZZZZ</name>
<evidence type="ECO:0000256" key="5">
    <source>
        <dbReference type="ARBA" id="ARBA00023284"/>
    </source>
</evidence>
<dbReference type="EMBL" id="CAFBJH010000006">
    <property type="protein sequence ID" value="CAB4847800.1"/>
    <property type="molecule type" value="Genomic_DNA"/>
</dbReference>
<organism evidence="11">
    <name type="scientific">freshwater metagenome</name>
    <dbReference type="NCBI Taxonomy" id="449393"/>
    <lineage>
        <taxon>unclassified sequences</taxon>
        <taxon>metagenomes</taxon>
        <taxon>ecological metagenomes</taxon>
    </lineage>
</organism>
<dbReference type="SUPFAM" id="SSF52833">
    <property type="entry name" value="Thioredoxin-like"/>
    <property type="match status" value="1"/>
</dbReference>
<dbReference type="EMBL" id="CAEZZZ010000012">
    <property type="protein sequence ID" value="CAB4775295.1"/>
    <property type="molecule type" value="Genomic_DNA"/>
</dbReference>
<evidence type="ECO:0000313" key="10">
    <source>
        <dbReference type="EMBL" id="CAB4688968.1"/>
    </source>
</evidence>
<dbReference type="InterPro" id="IPR036249">
    <property type="entry name" value="Thioredoxin-like_sf"/>
</dbReference>